<evidence type="ECO:0000313" key="6">
    <source>
        <dbReference type="Proteomes" id="UP000321947"/>
    </source>
</evidence>
<dbReference type="PANTHER" id="PTHR48449:SF1">
    <property type="entry name" value="DUF1985 DOMAIN-CONTAINING PROTEIN"/>
    <property type="match status" value="1"/>
</dbReference>
<feature type="domain" description="DUF1985" evidence="2">
    <location>
        <begin position="161"/>
        <end position="290"/>
    </location>
</feature>
<dbReference type="PANTHER" id="PTHR48449">
    <property type="entry name" value="DUF1985 DOMAIN-CONTAINING PROTEIN"/>
    <property type="match status" value="1"/>
</dbReference>
<feature type="compositionally biased region" description="Basic and acidic residues" evidence="1">
    <location>
        <begin position="388"/>
        <end position="403"/>
    </location>
</feature>
<dbReference type="Proteomes" id="UP000321947">
    <property type="component" value="Unassembled WGS sequence"/>
</dbReference>
<feature type="region of interest" description="Disordered" evidence="1">
    <location>
        <begin position="339"/>
        <end position="403"/>
    </location>
</feature>
<evidence type="ECO:0000313" key="3">
    <source>
        <dbReference type="EMBL" id="KAA0048427.1"/>
    </source>
</evidence>
<sequence length="430" mass="49762">MKKREGEVKTRISDWLRAAGITGSKKRLPTGIQTLSSSYDEVLMYVFKNYTKVVDVYSFFYACQRIKNIKVEGLGNKRDSPVTSKKRGRTEPPKEDVTVQKKQKIKSLVSRREVYRREAKEKKQKEVEEKAIKKEQKAREDRRRKGKALTKPKKFELIQRMCKPKSTSQLQFLIGGRVLKFGLREFSLITGLKCHEISDIPERYKGGGRLKVYFENLKIVTRQYLNVMFNISTAGTDDDRIKMTKLYFLESFLIPKQESVSIEWDHIIMVDDDKLFDGYPWSRVAFELLVEFMSRVVCSKGQTGISMDGFIFSIFAWAYENLNKYTVFDDVEDLNLNSSNPTVLGKRDDDQDKDGKGLMDGSRLQTFRGQDGGQPKMTKSGTPPTAEDGDRSPYKATEETEEEINKLIRSIDESVIYDRIKKKEDRRKTV</sequence>
<evidence type="ECO:0000259" key="2">
    <source>
        <dbReference type="Pfam" id="PF09331"/>
    </source>
</evidence>
<dbReference type="InterPro" id="IPR015410">
    <property type="entry name" value="DUF1985"/>
</dbReference>
<dbReference type="OrthoDB" id="1194650at2759"/>
<dbReference type="Pfam" id="PF09331">
    <property type="entry name" value="DUF1985"/>
    <property type="match status" value="1"/>
</dbReference>
<dbReference type="AlphaFoldDB" id="A0A5D3DX05"/>
<protein>
    <recommendedName>
        <fullName evidence="2">DUF1985 domain-containing protein</fullName>
    </recommendedName>
</protein>
<dbReference type="EMBL" id="SSTD01002133">
    <property type="protein sequence ID" value="TYK28223.1"/>
    <property type="molecule type" value="Genomic_DNA"/>
</dbReference>
<dbReference type="Proteomes" id="UP000321393">
    <property type="component" value="Unassembled WGS sequence"/>
</dbReference>
<evidence type="ECO:0000256" key="1">
    <source>
        <dbReference type="SAM" id="MobiDB-lite"/>
    </source>
</evidence>
<feature type="region of interest" description="Disordered" evidence="1">
    <location>
        <begin position="125"/>
        <end position="148"/>
    </location>
</feature>
<comment type="caution">
    <text evidence="4">The sequence shown here is derived from an EMBL/GenBank/DDBJ whole genome shotgun (WGS) entry which is preliminary data.</text>
</comment>
<feature type="compositionally biased region" description="Basic and acidic residues" evidence="1">
    <location>
        <begin position="345"/>
        <end position="357"/>
    </location>
</feature>
<proteinExistence type="predicted"/>
<feature type="compositionally biased region" description="Basic and acidic residues" evidence="1">
    <location>
        <begin position="89"/>
        <end position="99"/>
    </location>
</feature>
<name>A0A5D3DX05_CUCMM</name>
<reference evidence="5 6" key="1">
    <citation type="submission" date="2019-08" db="EMBL/GenBank/DDBJ databases">
        <title>Draft genome sequences of two oriental melons (Cucumis melo L. var makuwa).</title>
        <authorList>
            <person name="Kwon S.-Y."/>
        </authorList>
    </citation>
    <scope>NUCLEOTIDE SEQUENCE [LARGE SCALE GENOMIC DNA]</scope>
    <source>
        <strain evidence="6">cv. Chang Bougi</strain>
        <strain evidence="5">cv. SW 3</strain>
        <tissue evidence="4">Leaf</tissue>
    </source>
</reference>
<evidence type="ECO:0000313" key="5">
    <source>
        <dbReference type="Proteomes" id="UP000321393"/>
    </source>
</evidence>
<feature type="compositionally biased region" description="Basic and acidic residues" evidence="1">
    <location>
        <begin position="125"/>
        <end position="143"/>
    </location>
</feature>
<feature type="region of interest" description="Disordered" evidence="1">
    <location>
        <begin position="75"/>
        <end position="102"/>
    </location>
</feature>
<gene>
    <name evidence="4" type="ORF">E5676_scaffold600G00010</name>
    <name evidence="3" type="ORF">E6C27_scaffold61G00010</name>
</gene>
<dbReference type="EMBL" id="SSTE01012822">
    <property type="protein sequence ID" value="KAA0048427.1"/>
    <property type="molecule type" value="Genomic_DNA"/>
</dbReference>
<organism evidence="4 6">
    <name type="scientific">Cucumis melo var. makuwa</name>
    <name type="common">Oriental melon</name>
    <dbReference type="NCBI Taxonomy" id="1194695"/>
    <lineage>
        <taxon>Eukaryota</taxon>
        <taxon>Viridiplantae</taxon>
        <taxon>Streptophyta</taxon>
        <taxon>Embryophyta</taxon>
        <taxon>Tracheophyta</taxon>
        <taxon>Spermatophyta</taxon>
        <taxon>Magnoliopsida</taxon>
        <taxon>eudicotyledons</taxon>
        <taxon>Gunneridae</taxon>
        <taxon>Pentapetalae</taxon>
        <taxon>rosids</taxon>
        <taxon>fabids</taxon>
        <taxon>Cucurbitales</taxon>
        <taxon>Cucurbitaceae</taxon>
        <taxon>Benincaseae</taxon>
        <taxon>Cucumis</taxon>
    </lineage>
</organism>
<evidence type="ECO:0000313" key="4">
    <source>
        <dbReference type="EMBL" id="TYK28223.1"/>
    </source>
</evidence>
<accession>A0A5D3DX05</accession>